<dbReference type="InterPro" id="IPR000683">
    <property type="entry name" value="Gfo/Idh/MocA-like_OxRdtase_N"/>
</dbReference>
<accession>A0A2U2N6X0</accession>
<dbReference type="Gene3D" id="3.40.50.720">
    <property type="entry name" value="NAD(P)-binding Rossmann-like Domain"/>
    <property type="match status" value="1"/>
</dbReference>
<dbReference type="SUPFAM" id="SSF55347">
    <property type="entry name" value="Glyceraldehyde-3-phosphate dehydrogenase-like, C-terminal domain"/>
    <property type="match status" value="1"/>
</dbReference>
<protein>
    <submittedName>
        <fullName evidence="4">Myo-inositol 2-dehydrogenase</fullName>
    </submittedName>
</protein>
<evidence type="ECO:0000313" key="4">
    <source>
        <dbReference type="EMBL" id="PWG64955.1"/>
    </source>
</evidence>
<keyword evidence="1" id="KW-0560">Oxidoreductase</keyword>
<dbReference type="Pfam" id="PF01408">
    <property type="entry name" value="GFO_IDH_MocA"/>
    <property type="match status" value="1"/>
</dbReference>
<comment type="caution">
    <text evidence="4">The sequence shown here is derived from an EMBL/GenBank/DDBJ whole genome shotgun (WGS) entry which is preliminary data.</text>
</comment>
<evidence type="ECO:0000259" key="2">
    <source>
        <dbReference type="Pfam" id="PF01408"/>
    </source>
</evidence>
<dbReference type="OrthoDB" id="9801953at2"/>
<dbReference type="EMBL" id="QFFI01000004">
    <property type="protein sequence ID" value="PWG64955.1"/>
    <property type="molecule type" value="Genomic_DNA"/>
</dbReference>
<evidence type="ECO:0000256" key="1">
    <source>
        <dbReference type="ARBA" id="ARBA00023002"/>
    </source>
</evidence>
<dbReference type="InterPro" id="IPR050463">
    <property type="entry name" value="Gfo/Idh/MocA_oxidrdct_glycsds"/>
</dbReference>
<feature type="domain" description="Gfo/Idh/MocA-like oxidoreductase N-terminal" evidence="2">
    <location>
        <begin position="4"/>
        <end position="130"/>
    </location>
</feature>
<dbReference type="PANTHER" id="PTHR43818">
    <property type="entry name" value="BCDNA.GH03377"/>
    <property type="match status" value="1"/>
</dbReference>
<dbReference type="InterPro" id="IPR055170">
    <property type="entry name" value="GFO_IDH_MocA-like_dom"/>
</dbReference>
<sequence length="373" mass="39722">MRTLNIGLVGSGFMGKAHTIAYRALPGVFPRPVRLQLELLADQGEARAREAAERLGFARWTGDWRALVSDPAVDVVDICAPNHLHREMALAAIAAGKAVYCEKPLALSAADAAEMVDAAERAGVTTLVGFNYACNPAAALVREIVAGGEIGEPLHFRGAHNEDYLADPQTPFNWRCERALAGSGALGDIGAHILHAALGVMGPVAELCADLRTVIPERPVAGDPGRRRAVENEDQASALLRFASGATGSIETSRVAAGRKLGLAYEITGSRGCVRFDQERMSEIQLYLADGPPSRRGFRTVLLGPEHPDYAAFSPAPGHGLGFNDMKIVEARDLVDAVLDGAPVANDFRGAWAVNRLIEAMERSHAARGWVAP</sequence>
<dbReference type="Gene3D" id="3.30.360.10">
    <property type="entry name" value="Dihydrodipicolinate Reductase, domain 2"/>
    <property type="match status" value="1"/>
</dbReference>
<reference evidence="4 5" key="1">
    <citation type="submission" date="2018-05" db="EMBL/GenBank/DDBJ databases">
        <title>Spiribacter halobius sp. nov., a moderately halophilic bacterium isolated from marine solar saltern.</title>
        <authorList>
            <person name="Zheng W.-S."/>
            <person name="Lu D.-C."/>
            <person name="Du Z.-J."/>
        </authorList>
    </citation>
    <scope>NUCLEOTIDE SEQUENCE [LARGE SCALE GENOMIC DNA]</scope>
    <source>
        <strain evidence="4 5">E85</strain>
    </source>
</reference>
<dbReference type="GO" id="GO:0016491">
    <property type="term" value="F:oxidoreductase activity"/>
    <property type="evidence" value="ECO:0007669"/>
    <property type="project" value="UniProtKB-KW"/>
</dbReference>
<feature type="domain" description="GFO/IDH/MocA-like oxidoreductase" evidence="3">
    <location>
        <begin position="141"/>
        <end position="274"/>
    </location>
</feature>
<organism evidence="4 5">
    <name type="scientific">Sediminicurvatus halobius</name>
    <dbReference type="NCBI Taxonomy" id="2182432"/>
    <lineage>
        <taxon>Bacteria</taxon>
        <taxon>Pseudomonadati</taxon>
        <taxon>Pseudomonadota</taxon>
        <taxon>Gammaproteobacteria</taxon>
        <taxon>Chromatiales</taxon>
        <taxon>Ectothiorhodospiraceae</taxon>
        <taxon>Sediminicurvatus</taxon>
    </lineage>
</organism>
<proteinExistence type="predicted"/>
<dbReference type="PANTHER" id="PTHR43818:SF11">
    <property type="entry name" value="BCDNA.GH03377"/>
    <property type="match status" value="1"/>
</dbReference>
<dbReference type="InterPro" id="IPR036291">
    <property type="entry name" value="NAD(P)-bd_dom_sf"/>
</dbReference>
<dbReference type="Proteomes" id="UP000245474">
    <property type="component" value="Unassembled WGS sequence"/>
</dbReference>
<name>A0A2U2N6X0_9GAMM</name>
<dbReference type="RefSeq" id="WP_109676473.1">
    <property type="nucleotide sequence ID" value="NZ_CP086615.1"/>
</dbReference>
<evidence type="ECO:0000313" key="5">
    <source>
        <dbReference type="Proteomes" id="UP000245474"/>
    </source>
</evidence>
<dbReference type="AlphaFoldDB" id="A0A2U2N6X0"/>
<dbReference type="SUPFAM" id="SSF51735">
    <property type="entry name" value="NAD(P)-binding Rossmann-fold domains"/>
    <property type="match status" value="1"/>
</dbReference>
<evidence type="ECO:0000259" key="3">
    <source>
        <dbReference type="Pfam" id="PF22725"/>
    </source>
</evidence>
<keyword evidence="5" id="KW-1185">Reference proteome</keyword>
<dbReference type="GO" id="GO:0000166">
    <property type="term" value="F:nucleotide binding"/>
    <property type="evidence" value="ECO:0007669"/>
    <property type="project" value="InterPro"/>
</dbReference>
<gene>
    <name evidence="4" type="ORF">DEM34_03940</name>
</gene>
<dbReference type="Pfam" id="PF22725">
    <property type="entry name" value="GFO_IDH_MocA_C3"/>
    <property type="match status" value="1"/>
</dbReference>